<evidence type="ECO:0000313" key="2">
    <source>
        <dbReference type="Proteomes" id="UP000540909"/>
    </source>
</evidence>
<sequence length="80" mass="8574">MLDASNGLHIAISVTDCPAAGVELLGQPPPPMGRVDVQLVAASCIDPAAEYSLTRKDKGVNAFMVDHGEFDILRKRRVID</sequence>
<dbReference type="EMBL" id="JACIFY010000027">
    <property type="protein sequence ID" value="MBB4238902.1"/>
    <property type="molecule type" value="Genomic_DNA"/>
</dbReference>
<organism evidence="1 2">
    <name type="scientific">Rhizobium esperanzae</name>
    <dbReference type="NCBI Taxonomy" id="1967781"/>
    <lineage>
        <taxon>Bacteria</taxon>
        <taxon>Pseudomonadati</taxon>
        <taxon>Pseudomonadota</taxon>
        <taxon>Alphaproteobacteria</taxon>
        <taxon>Hyphomicrobiales</taxon>
        <taxon>Rhizobiaceae</taxon>
        <taxon>Rhizobium/Agrobacterium group</taxon>
        <taxon>Rhizobium</taxon>
    </lineage>
</organism>
<dbReference type="Proteomes" id="UP000540909">
    <property type="component" value="Unassembled WGS sequence"/>
</dbReference>
<evidence type="ECO:0000313" key="1">
    <source>
        <dbReference type="EMBL" id="MBB4238902.1"/>
    </source>
</evidence>
<dbReference type="AlphaFoldDB" id="A0A7W6W7Q6"/>
<reference evidence="1 2" key="1">
    <citation type="submission" date="2020-08" db="EMBL/GenBank/DDBJ databases">
        <title>Genomic Encyclopedia of Type Strains, Phase IV (KMG-V): Genome sequencing to study the core and pangenomes of soil and plant-associated prokaryotes.</title>
        <authorList>
            <person name="Whitman W."/>
        </authorList>
    </citation>
    <scope>NUCLEOTIDE SEQUENCE [LARGE SCALE GENOMIC DNA]</scope>
    <source>
        <strain evidence="1 2">SEMIA 4089</strain>
    </source>
</reference>
<proteinExistence type="predicted"/>
<protein>
    <submittedName>
        <fullName evidence="1">Uncharacterized protein</fullName>
    </submittedName>
</protein>
<dbReference type="RefSeq" id="WP_184473246.1">
    <property type="nucleotide sequence ID" value="NZ_JACIFY010000027.1"/>
</dbReference>
<gene>
    <name evidence="1" type="ORF">GGD57_005517</name>
</gene>
<name>A0A7W6W7Q6_9HYPH</name>
<accession>A0A7W6W7Q6</accession>
<comment type="caution">
    <text evidence="1">The sequence shown here is derived from an EMBL/GenBank/DDBJ whole genome shotgun (WGS) entry which is preliminary data.</text>
</comment>